<dbReference type="InterPro" id="IPR036465">
    <property type="entry name" value="vWFA_dom_sf"/>
</dbReference>
<dbReference type="EMBL" id="BKCP01006038">
    <property type="protein sequence ID" value="GER40965.1"/>
    <property type="molecule type" value="Genomic_DNA"/>
</dbReference>
<sequence length="545" mass="60332">MAKAEAFEAAVEDGLHLSKRVYFGKDRAVAPPKPPTAMERAAGLSFLPKSPMLYAVIIDPAVVDNPDMPSYQPHVHGRCDPPALIPLQMNGVSLEVDCFLDTAFVTLSGTWRVHCVMGSRSCDCRLAVPMGEQGSILGVEVELPTTIYSTELVAVENEKGTEKTTKTEDGGFLKSHIYTLKIPQASSHFLSFIDGGTNVSVKLRWSQKLLYHDGELTLNIPFSFPEYVTPAAKKISKREKIQLNVNAGPGTEVLFRTTSHPLKERQRQAGKLGFLYESEVLSWSNVDFVVTYNVRFCSDTFYYLLKLCDTEKEKEKKRENHATNPNNLNYCRCMLYAGKVSSSHTNGGVLLNPSMVHDVDRRNMFCCYLFPGKQQSIKVFRRQVVFVVDISGSMKGELLEDTKNALFSAIAKLDSKDFFNVIAFNGETYLFSSSMEAATAKAIENVTQWINMNFVAGGGTNILLPLNQIICVPVPVPFPFHVPVPVPAVILDPHIPMTLEASGDDAIGDEGEVTGSSEREIDRDDGVVDEIEIETEGLRPCEKKK</sequence>
<gene>
    <name evidence="3" type="ORF">STAS_17663</name>
</gene>
<dbReference type="SUPFAM" id="SSF53300">
    <property type="entry name" value="vWA-like"/>
    <property type="match status" value="1"/>
</dbReference>
<dbReference type="Pfam" id="PF13768">
    <property type="entry name" value="VWA_3"/>
    <property type="match status" value="1"/>
</dbReference>
<dbReference type="Proteomes" id="UP000325081">
    <property type="component" value="Unassembled WGS sequence"/>
</dbReference>
<dbReference type="OrthoDB" id="1729737at2759"/>
<evidence type="ECO:0000256" key="1">
    <source>
        <dbReference type="SAM" id="MobiDB-lite"/>
    </source>
</evidence>
<name>A0A5A7Q6T3_STRAF</name>
<evidence type="ECO:0000313" key="3">
    <source>
        <dbReference type="EMBL" id="GER40965.1"/>
    </source>
</evidence>
<dbReference type="InterPro" id="IPR002035">
    <property type="entry name" value="VWF_A"/>
</dbReference>
<protein>
    <submittedName>
        <fullName evidence="3">Inter-alpha-trypsin inhibitor heavychain-related</fullName>
    </submittedName>
</protein>
<evidence type="ECO:0000259" key="2">
    <source>
        <dbReference type="Pfam" id="PF13768"/>
    </source>
</evidence>
<dbReference type="PANTHER" id="PTHR46503:SF1">
    <property type="entry name" value="INTER-ALPHA-TRYPSIN INHIBITOR HEAVY CHAIN-LIKE PROTEIN"/>
    <property type="match status" value="1"/>
</dbReference>
<feature type="compositionally biased region" description="Basic and acidic residues" evidence="1">
    <location>
        <begin position="536"/>
        <end position="545"/>
    </location>
</feature>
<feature type="region of interest" description="Disordered" evidence="1">
    <location>
        <begin position="501"/>
        <end position="545"/>
    </location>
</feature>
<keyword evidence="4" id="KW-1185">Reference proteome</keyword>
<dbReference type="AlphaFoldDB" id="A0A5A7Q6T3"/>
<accession>A0A5A7Q6T3</accession>
<dbReference type="PANTHER" id="PTHR46503">
    <property type="entry name" value="INTER-ALPHA-TRYPSIN INHIBITOR HEAVY CHAIN-LIKE PROTEIN"/>
    <property type="match status" value="1"/>
</dbReference>
<proteinExistence type="predicted"/>
<comment type="caution">
    <text evidence="3">The sequence shown here is derived from an EMBL/GenBank/DDBJ whole genome shotgun (WGS) entry which is preliminary data.</text>
</comment>
<feature type="compositionally biased region" description="Basic and acidic residues" evidence="1">
    <location>
        <begin position="517"/>
        <end position="526"/>
    </location>
</feature>
<feature type="compositionally biased region" description="Acidic residues" evidence="1">
    <location>
        <begin position="502"/>
        <end position="512"/>
    </location>
</feature>
<reference evidence="4" key="1">
    <citation type="journal article" date="2019" name="Curr. Biol.">
        <title>Genome Sequence of Striga asiatica Provides Insight into the Evolution of Plant Parasitism.</title>
        <authorList>
            <person name="Yoshida S."/>
            <person name="Kim S."/>
            <person name="Wafula E.K."/>
            <person name="Tanskanen J."/>
            <person name="Kim Y.M."/>
            <person name="Honaas L."/>
            <person name="Yang Z."/>
            <person name="Spallek T."/>
            <person name="Conn C.E."/>
            <person name="Ichihashi Y."/>
            <person name="Cheong K."/>
            <person name="Cui S."/>
            <person name="Der J.P."/>
            <person name="Gundlach H."/>
            <person name="Jiao Y."/>
            <person name="Hori C."/>
            <person name="Ishida J.K."/>
            <person name="Kasahara H."/>
            <person name="Kiba T."/>
            <person name="Kim M.S."/>
            <person name="Koo N."/>
            <person name="Laohavisit A."/>
            <person name="Lee Y.H."/>
            <person name="Lumba S."/>
            <person name="McCourt P."/>
            <person name="Mortimer J.C."/>
            <person name="Mutuku J.M."/>
            <person name="Nomura T."/>
            <person name="Sasaki-Sekimoto Y."/>
            <person name="Seto Y."/>
            <person name="Wang Y."/>
            <person name="Wakatake T."/>
            <person name="Sakakibara H."/>
            <person name="Demura T."/>
            <person name="Yamaguchi S."/>
            <person name="Yoneyama K."/>
            <person name="Manabe R.I."/>
            <person name="Nelson D.C."/>
            <person name="Schulman A.H."/>
            <person name="Timko M.P."/>
            <person name="dePamphilis C.W."/>
            <person name="Choi D."/>
            <person name="Shirasu K."/>
        </authorList>
    </citation>
    <scope>NUCLEOTIDE SEQUENCE [LARGE SCALE GENOMIC DNA]</scope>
    <source>
        <strain evidence="4">cv. UVA1</strain>
    </source>
</reference>
<organism evidence="3 4">
    <name type="scientific">Striga asiatica</name>
    <name type="common">Asiatic witchweed</name>
    <name type="synonym">Buchnera asiatica</name>
    <dbReference type="NCBI Taxonomy" id="4170"/>
    <lineage>
        <taxon>Eukaryota</taxon>
        <taxon>Viridiplantae</taxon>
        <taxon>Streptophyta</taxon>
        <taxon>Embryophyta</taxon>
        <taxon>Tracheophyta</taxon>
        <taxon>Spermatophyta</taxon>
        <taxon>Magnoliopsida</taxon>
        <taxon>eudicotyledons</taxon>
        <taxon>Gunneridae</taxon>
        <taxon>Pentapetalae</taxon>
        <taxon>asterids</taxon>
        <taxon>lamiids</taxon>
        <taxon>Lamiales</taxon>
        <taxon>Orobanchaceae</taxon>
        <taxon>Buchnereae</taxon>
        <taxon>Striga</taxon>
    </lineage>
</organism>
<feature type="domain" description="VWFA" evidence="2">
    <location>
        <begin position="383"/>
        <end position="471"/>
    </location>
</feature>
<evidence type="ECO:0000313" key="4">
    <source>
        <dbReference type="Proteomes" id="UP000325081"/>
    </source>
</evidence>
<dbReference type="Gene3D" id="3.40.50.410">
    <property type="entry name" value="von Willebrand factor, type A domain"/>
    <property type="match status" value="1"/>
</dbReference>